<proteinExistence type="predicted"/>
<name>A0A3P1V893_9ACTO</name>
<feature type="domain" description="Glycosyltransferase 2-like" evidence="1">
    <location>
        <begin position="8"/>
        <end position="169"/>
    </location>
</feature>
<dbReference type="GO" id="GO:0016758">
    <property type="term" value="F:hexosyltransferase activity"/>
    <property type="evidence" value="ECO:0007669"/>
    <property type="project" value="UniProtKB-ARBA"/>
</dbReference>
<keyword evidence="2" id="KW-0808">Transferase</keyword>
<dbReference type="FunFam" id="3.90.550.10:FF:000130">
    <property type="entry name" value="Family 2 glycosyl transferase"/>
    <property type="match status" value="1"/>
</dbReference>
<comment type="caution">
    <text evidence="2">The sequence shown here is derived from an EMBL/GenBank/DDBJ whole genome shotgun (WGS) entry which is preliminary data.</text>
</comment>
<dbReference type="OrthoDB" id="9802649at2"/>
<reference evidence="2 3" key="1">
    <citation type="submission" date="2018-11" db="EMBL/GenBank/DDBJ databases">
        <title>Genomes From Bacteria Associated with the Canine Oral Cavity: a Test Case for Automated Genome-Based Taxonomic Assignment.</title>
        <authorList>
            <person name="Coil D.A."/>
            <person name="Jospin G."/>
            <person name="Darling A.E."/>
            <person name="Wallis C."/>
            <person name="Davis I.J."/>
            <person name="Harris S."/>
            <person name="Eisen J.A."/>
            <person name="Holcombe L.J."/>
            <person name="O'Flynn C."/>
        </authorList>
    </citation>
    <scope>NUCLEOTIDE SEQUENCE [LARGE SCALE GENOMIC DNA]</scope>
    <source>
        <strain evidence="2 3">OH5050</strain>
    </source>
</reference>
<dbReference type="EMBL" id="RQZC01000004">
    <property type="protein sequence ID" value="RRD30008.1"/>
    <property type="molecule type" value="Genomic_DNA"/>
</dbReference>
<dbReference type="CDD" id="cd00761">
    <property type="entry name" value="Glyco_tranf_GTA_type"/>
    <property type="match status" value="1"/>
</dbReference>
<dbReference type="Gene3D" id="3.90.550.10">
    <property type="entry name" value="Spore Coat Polysaccharide Biosynthesis Protein SpsA, Chain A"/>
    <property type="match status" value="1"/>
</dbReference>
<evidence type="ECO:0000259" key="1">
    <source>
        <dbReference type="Pfam" id="PF00535"/>
    </source>
</evidence>
<dbReference type="SUPFAM" id="SSF53448">
    <property type="entry name" value="Nucleotide-diphospho-sugar transferases"/>
    <property type="match status" value="1"/>
</dbReference>
<protein>
    <submittedName>
        <fullName evidence="2">Glycosyltransferase family 2 protein</fullName>
    </submittedName>
</protein>
<dbReference type="Pfam" id="PF00535">
    <property type="entry name" value="Glycos_transf_2"/>
    <property type="match status" value="1"/>
</dbReference>
<dbReference type="InterPro" id="IPR001173">
    <property type="entry name" value="Glyco_trans_2-like"/>
</dbReference>
<keyword evidence="3" id="KW-1185">Reference proteome</keyword>
<dbReference type="PANTHER" id="PTHR22916">
    <property type="entry name" value="GLYCOSYLTRANSFERASE"/>
    <property type="match status" value="1"/>
</dbReference>
<sequence>MHGTGLVSIIMPAYNSADFIEETIRSVQAQTYPHWELLVVDDCSTDATREVVEALAHSDARIRYERLERNSGAAVARNRAMAMARGSYMAFLDSDDLWHPEKLERQTRFMSTRGVRFCCTSYEQVDEQGAPTGKVIRSPRRIGYNRLLLDCPVGNSTVMYDVSQMGKFEVPDIRKRNDDALWLRMLRRERYIWGMPDVLMSYRLRGGSISANKLSLVKYHWRLYREIERLSIIRSAFHLTVWGLIKVMRVK</sequence>
<accession>A0A3P1V893</accession>
<dbReference type="InterPro" id="IPR029044">
    <property type="entry name" value="Nucleotide-diphossugar_trans"/>
</dbReference>
<dbReference type="AlphaFoldDB" id="A0A3P1V893"/>
<evidence type="ECO:0000313" key="3">
    <source>
        <dbReference type="Proteomes" id="UP000271272"/>
    </source>
</evidence>
<organism evidence="2 3">
    <name type="scientific">Actinomyces bowdenii</name>
    <dbReference type="NCBI Taxonomy" id="131109"/>
    <lineage>
        <taxon>Bacteria</taxon>
        <taxon>Bacillati</taxon>
        <taxon>Actinomycetota</taxon>
        <taxon>Actinomycetes</taxon>
        <taxon>Actinomycetales</taxon>
        <taxon>Actinomycetaceae</taxon>
        <taxon>Actinomyces</taxon>
    </lineage>
</organism>
<dbReference type="Proteomes" id="UP000271272">
    <property type="component" value="Unassembled WGS sequence"/>
</dbReference>
<dbReference type="PANTHER" id="PTHR22916:SF3">
    <property type="entry name" value="UDP-GLCNAC:BETAGAL BETA-1,3-N-ACETYLGLUCOSAMINYLTRANSFERASE-LIKE PROTEIN 1"/>
    <property type="match status" value="1"/>
</dbReference>
<evidence type="ECO:0000313" key="2">
    <source>
        <dbReference type="EMBL" id="RRD30008.1"/>
    </source>
</evidence>
<gene>
    <name evidence="2" type="ORF">EII10_04295</name>
</gene>